<sequence>MNPLHLLRCPKCAARLIKSAPRRYETLVEHCTDPNGDFGDPGARPTLQCSWPGCQTHGIGAYWAQDGEGPFVKVFMSGIRWIDGNSGPLESFHRDIKTKVRPTP</sequence>
<name>A0A0F9NNK9_9ZZZZ</name>
<gene>
    <name evidence="1" type="ORF">LCGC14_1004290</name>
</gene>
<organism evidence="1">
    <name type="scientific">marine sediment metagenome</name>
    <dbReference type="NCBI Taxonomy" id="412755"/>
    <lineage>
        <taxon>unclassified sequences</taxon>
        <taxon>metagenomes</taxon>
        <taxon>ecological metagenomes</taxon>
    </lineage>
</organism>
<protein>
    <submittedName>
        <fullName evidence="1">Uncharacterized protein</fullName>
    </submittedName>
</protein>
<proteinExistence type="predicted"/>
<evidence type="ECO:0000313" key="1">
    <source>
        <dbReference type="EMBL" id="KKN13657.1"/>
    </source>
</evidence>
<reference evidence="1" key="1">
    <citation type="journal article" date="2015" name="Nature">
        <title>Complex archaea that bridge the gap between prokaryotes and eukaryotes.</title>
        <authorList>
            <person name="Spang A."/>
            <person name="Saw J.H."/>
            <person name="Jorgensen S.L."/>
            <person name="Zaremba-Niedzwiedzka K."/>
            <person name="Martijn J."/>
            <person name="Lind A.E."/>
            <person name="van Eijk R."/>
            <person name="Schleper C."/>
            <person name="Guy L."/>
            <person name="Ettema T.J."/>
        </authorList>
    </citation>
    <scope>NUCLEOTIDE SEQUENCE</scope>
</reference>
<accession>A0A0F9NNK9</accession>
<comment type="caution">
    <text evidence="1">The sequence shown here is derived from an EMBL/GenBank/DDBJ whole genome shotgun (WGS) entry which is preliminary data.</text>
</comment>
<dbReference type="EMBL" id="LAZR01003900">
    <property type="protein sequence ID" value="KKN13657.1"/>
    <property type="molecule type" value="Genomic_DNA"/>
</dbReference>
<dbReference type="AlphaFoldDB" id="A0A0F9NNK9"/>